<accession>A0ABR2SY59</accession>
<proteinExistence type="predicted"/>
<organism evidence="2 3">
    <name type="scientific">Hibiscus sabdariffa</name>
    <name type="common">roselle</name>
    <dbReference type="NCBI Taxonomy" id="183260"/>
    <lineage>
        <taxon>Eukaryota</taxon>
        <taxon>Viridiplantae</taxon>
        <taxon>Streptophyta</taxon>
        <taxon>Embryophyta</taxon>
        <taxon>Tracheophyta</taxon>
        <taxon>Spermatophyta</taxon>
        <taxon>Magnoliopsida</taxon>
        <taxon>eudicotyledons</taxon>
        <taxon>Gunneridae</taxon>
        <taxon>Pentapetalae</taxon>
        <taxon>rosids</taxon>
        <taxon>malvids</taxon>
        <taxon>Malvales</taxon>
        <taxon>Malvaceae</taxon>
        <taxon>Malvoideae</taxon>
        <taxon>Hibiscus</taxon>
    </lineage>
</organism>
<dbReference type="EMBL" id="JBBPBN010000010">
    <property type="protein sequence ID" value="KAK9030077.1"/>
    <property type="molecule type" value="Genomic_DNA"/>
</dbReference>
<evidence type="ECO:0000256" key="1">
    <source>
        <dbReference type="SAM" id="MobiDB-lite"/>
    </source>
</evidence>
<evidence type="ECO:0000313" key="2">
    <source>
        <dbReference type="EMBL" id="KAK9030077.1"/>
    </source>
</evidence>
<evidence type="ECO:0000313" key="3">
    <source>
        <dbReference type="Proteomes" id="UP001396334"/>
    </source>
</evidence>
<keyword evidence="3" id="KW-1185">Reference proteome</keyword>
<feature type="region of interest" description="Disordered" evidence="1">
    <location>
        <begin position="40"/>
        <end position="86"/>
    </location>
</feature>
<reference evidence="2 3" key="1">
    <citation type="journal article" date="2024" name="G3 (Bethesda)">
        <title>Genome assembly of Hibiscus sabdariffa L. provides insights into metabolisms of medicinal natural products.</title>
        <authorList>
            <person name="Kim T."/>
        </authorList>
    </citation>
    <scope>NUCLEOTIDE SEQUENCE [LARGE SCALE GENOMIC DNA]</scope>
    <source>
        <strain evidence="2">TK-2024</strain>
        <tissue evidence="2">Old leaves</tissue>
    </source>
</reference>
<protein>
    <submittedName>
        <fullName evidence="2">Uncharacterized protein</fullName>
    </submittedName>
</protein>
<sequence>MLIRNSGNTGSVSNSDSKIVFDKTVSKNVSSKAVELVNDDISTSGSPDILQQSPSVTADHSVDSSQFGSATETSSGASNIPLATTRPARQSLETIIKPFSMTVGERQWMRK</sequence>
<gene>
    <name evidence="2" type="ORF">V6N11_031511</name>
</gene>
<dbReference type="Proteomes" id="UP001396334">
    <property type="component" value="Unassembled WGS sequence"/>
</dbReference>
<name>A0ABR2SY59_9ROSI</name>
<comment type="caution">
    <text evidence="2">The sequence shown here is derived from an EMBL/GenBank/DDBJ whole genome shotgun (WGS) entry which is preliminary data.</text>
</comment>